<keyword evidence="2" id="KW-1185">Reference proteome</keyword>
<evidence type="ECO:0000313" key="2">
    <source>
        <dbReference type="Proteomes" id="UP000319555"/>
    </source>
</evidence>
<dbReference type="Proteomes" id="UP000319555">
    <property type="component" value="Unassembled WGS sequence"/>
</dbReference>
<dbReference type="AlphaFoldDB" id="A0A521DUQ7"/>
<sequence length="50" mass="5466">MQRNTQDNACSFIMPHAVLKEITTLIFVMGHSPLLSGARFSSNAESPGLF</sequence>
<evidence type="ECO:0000313" key="1">
    <source>
        <dbReference type="EMBL" id="SMO74560.1"/>
    </source>
</evidence>
<gene>
    <name evidence="1" type="ORF">SAMN06265380_107127</name>
</gene>
<accession>A0A521DUQ7</accession>
<dbReference type="EMBL" id="FXTE01000007">
    <property type="protein sequence ID" value="SMO74560.1"/>
    <property type="molecule type" value="Genomic_DNA"/>
</dbReference>
<name>A0A521DUQ7_9RHOB</name>
<reference evidence="1 2" key="1">
    <citation type="submission" date="2017-05" db="EMBL/GenBank/DDBJ databases">
        <authorList>
            <person name="Varghese N."/>
            <person name="Submissions S."/>
        </authorList>
    </citation>
    <scope>NUCLEOTIDE SEQUENCE [LARGE SCALE GENOMIC DNA]</scope>
    <source>
        <strain evidence="1 2">DSM 28009</strain>
    </source>
</reference>
<organism evidence="1 2">
    <name type="scientific">Ruegeria faecimaris</name>
    <dbReference type="NCBI Taxonomy" id="686389"/>
    <lineage>
        <taxon>Bacteria</taxon>
        <taxon>Pseudomonadati</taxon>
        <taxon>Pseudomonadota</taxon>
        <taxon>Alphaproteobacteria</taxon>
        <taxon>Rhodobacterales</taxon>
        <taxon>Roseobacteraceae</taxon>
        <taxon>Ruegeria</taxon>
    </lineage>
</organism>
<protein>
    <submittedName>
        <fullName evidence="1">Uncharacterized protein</fullName>
    </submittedName>
</protein>
<proteinExistence type="predicted"/>